<feature type="compositionally biased region" description="Polar residues" evidence="1">
    <location>
        <begin position="39"/>
        <end position="52"/>
    </location>
</feature>
<reference evidence="2 3" key="1">
    <citation type="submission" date="2018-12" db="EMBL/GenBank/DDBJ databases">
        <authorList>
            <consortium name="Pathogen Informatics"/>
        </authorList>
    </citation>
    <scope>NUCLEOTIDE SEQUENCE [LARGE SCALE GENOMIC DNA]</scope>
    <source>
        <strain evidence="2 3">NCTC7357</strain>
    </source>
</reference>
<feature type="region of interest" description="Disordered" evidence="1">
    <location>
        <begin position="1"/>
        <end position="62"/>
    </location>
</feature>
<evidence type="ECO:0000256" key="1">
    <source>
        <dbReference type="SAM" id="MobiDB-lite"/>
    </source>
</evidence>
<dbReference type="Proteomes" id="UP000277437">
    <property type="component" value="Chromosome"/>
</dbReference>
<evidence type="ECO:0000313" key="3">
    <source>
        <dbReference type="Proteomes" id="UP000277437"/>
    </source>
</evidence>
<sequence>MAEQPSGNKYTTDSRGEPTPMPRVLRPANPNPPLPGARTKNTSILTTPQDLNTPAKPPQVQPSTPVAPGFYIVPQSMPLAELQRRLFDNPPPGVLARYLSLNPGLGDTVKAGSLIVLSDPANHACTYEEAQLMLAAEQVRIALEPLTPEAADFMVRHQAEIVSFTSQASTWLGIGTSVLGKHLDKLRETLQDMERLHQDSYRQHGHLRSPEFLARRRRLLAQLDAQLLNSTRLRGYTPLGDHPKLKTALGLSSRSLVHHWNKAGAPSQIPGYATHVNAVSRATKYMQTGGYIGIAIGGVSSALRIQEVCQAGSDDESCRKVMFTETGKFAGTTVGGIFGTEAGMAGSRFICAALGASTAIGGVLCVATLVGVGTSLGADSGDVVGERIGEIIYEGTQPW</sequence>
<organism evidence="2 3">
    <name type="scientific">Pseudomonas chlororaphis</name>
    <dbReference type="NCBI Taxonomy" id="587753"/>
    <lineage>
        <taxon>Bacteria</taxon>
        <taxon>Pseudomonadati</taxon>
        <taxon>Pseudomonadota</taxon>
        <taxon>Gammaproteobacteria</taxon>
        <taxon>Pseudomonadales</taxon>
        <taxon>Pseudomonadaceae</taxon>
        <taxon>Pseudomonas</taxon>
    </lineage>
</organism>
<feature type="compositionally biased region" description="Polar residues" evidence="1">
    <location>
        <begin position="1"/>
        <end position="13"/>
    </location>
</feature>
<dbReference type="AlphaFoldDB" id="A0AAX3G1T5"/>
<evidence type="ECO:0000313" key="2">
    <source>
        <dbReference type="EMBL" id="VEF76371.1"/>
    </source>
</evidence>
<accession>A0AAX3G1T5</accession>
<dbReference type="RefSeq" id="WP_124323528.1">
    <property type="nucleotide sequence ID" value="NZ_CP118137.1"/>
</dbReference>
<proteinExistence type="predicted"/>
<protein>
    <submittedName>
        <fullName evidence="2">LysM domain-containing protein</fullName>
    </submittedName>
</protein>
<gene>
    <name evidence="2" type="ORF">NCTC7357_04740</name>
</gene>
<dbReference type="EMBL" id="LR134334">
    <property type="protein sequence ID" value="VEF76371.1"/>
    <property type="molecule type" value="Genomic_DNA"/>
</dbReference>
<name>A0AAX3G1T5_9PSED</name>